<name>A0ABU0CPH7_9BACI</name>
<dbReference type="InterPro" id="IPR011711">
    <property type="entry name" value="GntR_C"/>
</dbReference>
<proteinExistence type="predicted"/>
<evidence type="ECO:0000313" key="6">
    <source>
        <dbReference type="EMBL" id="MDQ0338318.1"/>
    </source>
</evidence>
<evidence type="ECO:0000256" key="4">
    <source>
        <dbReference type="SAM" id="Coils"/>
    </source>
</evidence>
<evidence type="ECO:0000259" key="5">
    <source>
        <dbReference type="PROSITE" id="PS50949"/>
    </source>
</evidence>
<keyword evidence="4" id="KW-0175">Coiled coil</keyword>
<dbReference type="PANTHER" id="PTHR43537">
    <property type="entry name" value="TRANSCRIPTIONAL REGULATOR, GNTR FAMILY"/>
    <property type="match status" value="1"/>
</dbReference>
<dbReference type="SMART" id="SM00895">
    <property type="entry name" value="FCD"/>
    <property type="match status" value="1"/>
</dbReference>
<keyword evidence="2 6" id="KW-0238">DNA-binding</keyword>
<evidence type="ECO:0000256" key="1">
    <source>
        <dbReference type="ARBA" id="ARBA00023015"/>
    </source>
</evidence>
<dbReference type="Gene3D" id="1.20.120.530">
    <property type="entry name" value="GntR ligand-binding domain-like"/>
    <property type="match status" value="1"/>
</dbReference>
<dbReference type="InterPro" id="IPR036388">
    <property type="entry name" value="WH-like_DNA-bd_sf"/>
</dbReference>
<reference evidence="6 7" key="1">
    <citation type="submission" date="2023-07" db="EMBL/GenBank/DDBJ databases">
        <title>Genomic Encyclopedia of Type Strains, Phase IV (KMG-IV): sequencing the most valuable type-strain genomes for metagenomic binning, comparative biology and taxonomic classification.</title>
        <authorList>
            <person name="Goeker M."/>
        </authorList>
    </citation>
    <scope>NUCLEOTIDE SEQUENCE [LARGE SCALE GENOMIC DNA]</scope>
    <source>
        <strain evidence="6 7">DSM 17740</strain>
    </source>
</reference>
<dbReference type="InterPro" id="IPR000524">
    <property type="entry name" value="Tscrpt_reg_HTH_GntR"/>
</dbReference>
<dbReference type="Gene3D" id="1.10.10.10">
    <property type="entry name" value="Winged helix-like DNA-binding domain superfamily/Winged helix DNA-binding domain"/>
    <property type="match status" value="1"/>
</dbReference>
<dbReference type="SUPFAM" id="SSF46785">
    <property type="entry name" value="Winged helix' DNA-binding domain"/>
    <property type="match status" value="1"/>
</dbReference>
<dbReference type="GO" id="GO:0003677">
    <property type="term" value="F:DNA binding"/>
    <property type="evidence" value="ECO:0007669"/>
    <property type="project" value="UniProtKB-KW"/>
</dbReference>
<protein>
    <submittedName>
        <fullName evidence="6">DNA-binding FadR family transcriptional regulator</fullName>
    </submittedName>
</protein>
<dbReference type="PROSITE" id="PS50949">
    <property type="entry name" value="HTH_GNTR"/>
    <property type="match status" value="1"/>
</dbReference>
<evidence type="ECO:0000313" key="7">
    <source>
        <dbReference type="Proteomes" id="UP001232445"/>
    </source>
</evidence>
<comment type="caution">
    <text evidence="6">The sequence shown here is derived from an EMBL/GenBank/DDBJ whole genome shotgun (WGS) entry which is preliminary data.</text>
</comment>
<evidence type="ECO:0000256" key="3">
    <source>
        <dbReference type="ARBA" id="ARBA00023163"/>
    </source>
</evidence>
<dbReference type="PANTHER" id="PTHR43537:SF5">
    <property type="entry name" value="UXU OPERON TRANSCRIPTIONAL REGULATOR"/>
    <property type="match status" value="1"/>
</dbReference>
<evidence type="ECO:0000256" key="2">
    <source>
        <dbReference type="ARBA" id="ARBA00023125"/>
    </source>
</evidence>
<dbReference type="SUPFAM" id="SSF48008">
    <property type="entry name" value="GntR ligand-binding domain-like"/>
    <property type="match status" value="1"/>
</dbReference>
<accession>A0ABU0CPH7</accession>
<gene>
    <name evidence="6" type="ORF">J2S00_001102</name>
</gene>
<organism evidence="6 7">
    <name type="scientific">Caldalkalibacillus uzonensis</name>
    <dbReference type="NCBI Taxonomy" id="353224"/>
    <lineage>
        <taxon>Bacteria</taxon>
        <taxon>Bacillati</taxon>
        <taxon>Bacillota</taxon>
        <taxon>Bacilli</taxon>
        <taxon>Bacillales</taxon>
        <taxon>Bacillaceae</taxon>
        <taxon>Caldalkalibacillus</taxon>
    </lineage>
</organism>
<keyword evidence="3" id="KW-0804">Transcription</keyword>
<keyword evidence="7" id="KW-1185">Reference proteome</keyword>
<dbReference type="EMBL" id="JAUSUQ010000003">
    <property type="protein sequence ID" value="MDQ0338318.1"/>
    <property type="molecule type" value="Genomic_DNA"/>
</dbReference>
<dbReference type="InterPro" id="IPR008920">
    <property type="entry name" value="TF_FadR/GntR_C"/>
</dbReference>
<feature type="domain" description="HTH gntR-type" evidence="5">
    <location>
        <begin position="1"/>
        <end position="35"/>
    </location>
</feature>
<dbReference type="InterPro" id="IPR036390">
    <property type="entry name" value="WH_DNA-bd_sf"/>
</dbReference>
<keyword evidence="1" id="KW-0805">Transcription regulation</keyword>
<dbReference type="Pfam" id="PF07729">
    <property type="entry name" value="FCD"/>
    <property type="match status" value="1"/>
</dbReference>
<sequence length="134" mass="15224">MFSVSRGAVREAISVLAERGIVTVKPGIGIFLNNNDQDQLFVLFDSIFHEGKADIFELLELRQGIESYASFYAAQRRTEEDLRRIKAALDQMEHSINRHELAVKEDFAFHSAVIEASHNSMMINTFKLISDTAY</sequence>
<dbReference type="Proteomes" id="UP001232445">
    <property type="component" value="Unassembled WGS sequence"/>
</dbReference>
<feature type="coiled-coil region" evidence="4">
    <location>
        <begin position="75"/>
        <end position="102"/>
    </location>
</feature>